<dbReference type="InterPro" id="IPR044822">
    <property type="entry name" value="Myb_DNA-bind_4"/>
</dbReference>
<feature type="region of interest" description="Disordered" evidence="2">
    <location>
        <begin position="283"/>
        <end position="308"/>
    </location>
</feature>
<dbReference type="PANTHER" id="PTHR38709">
    <property type="entry name" value="SI:CH73-193C12.2-RELATED"/>
    <property type="match status" value="1"/>
</dbReference>
<evidence type="ECO:0000313" key="5">
    <source>
        <dbReference type="Proteomes" id="UP001178508"/>
    </source>
</evidence>
<reference evidence="4" key="1">
    <citation type="submission" date="2023-08" db="EMBL/GenBank/DDBJ databases">
        <authorList>
            <person name="Alioto T."/>
            <person name="Alioto T."/>
            <person name="Gomez Garrido J."/>
        </authorList>
    </citation>
    <scope>NUCLEOTIDE SEQUENCE</scope>
</reference>
<dbReference type="PANTHER" id="PTHR38709:SF1">
    <property type="entry name" value="DREBRIN"/>
    <property type="match status" value="1"/>
</dbReference>
<organism evidence="4 5">
    <name type="scientific">Xyrichtys novacula</name>
    <name type="common">Pearly razorfish</name>
    <name type="synonym">Hemipteronotus novacula</name>
    <dbReference type="NCBI Taxonomy" id="13765"/>
    <lineage>
        <taxon>Eukaryota</taxon>
        <taxon>Metazoa</taxon>
        <taxon>Chordata</taxon>
        <taxon>Craniata</taxon>
        <taxon>Vertebrata</taxon>
        <taxon>Euteleostomi</taxon>
        <taxon>Actinopterygii</taxon>
        <taxon>Neopterygii</taxon>
        <taxon>Teleostei</taxon>
        <taxon>Neoteleostei</taxon>
        <taxon>Acanthomorphata</taxon>
        <taxon>Eupercaria</taxon>
        <taxon>Labriformes</taxon>
        <taxon>Labridae</taxon>
        <taxon>Xyrichtys</taxon>
    </lineage>
</organism>
<name>A0AAV1F191_XYRNO</name>
<dbReference type="GO" id="GO:0005856">
    <property type="term" value="C:cytoskeleton"/>
    <property type="evidence" value="ECO:0007669"/>
    <property type="project" value="TreeGrafter"/>
</dbReference>
<gene>
    <name evidence="4" type="ORF">XNOV1_A016920</name>
</gene>
<dbReference type="Proteomes" id="UP001178508">
    <property type="component" value="Chromosome 4"/>
</dbReference>
<dbReference type="Pfam" id="PF13837">
    <property type="entry name" value="Myb_DNA-bind_4"/>
    <property type="match status" value="1"/>
</dbReference>
<sequence>MDFGDHVYTSTIYDYQSPSDFTHKMTDREVADFVRLRISNTNLFSGRKNSSMVAWGAILEHMNLQHKMTYLQASKKWENLKKKYKELKHPPEGVQVIPENWRYFKLMDDALEGRLECDVPILKNLSINKDVGDSGPVRPKKRRLHTVMNSAYLAGGSEIEVSLNGDKDGEEWAAQEGDEDLDHIMQEVDNERDMMDSERLMMEREKQMMDRERMVLQRERAVLDREMAAVERDRASLERERATIEREKAMLERERAMVERERAEVSRNKLSLERERAKLARLFATKERTMGEEGTQDGSQMKDSEDTNRKERFLNLFEKLIDNF</sequence>
<proteinExistence type="predicted"/>
<dbReference type="EMBL" id="OY660867">
    <property type="protein sequence ID" value="CAJ1054740.1"/>
    <property type="molecule type" value="Genomic_DNA"/>
</dbReference>
<evidence type="ECO:0000313" key="4">
    <source>
        <dbReference type="EMBL" id="CAJ1054740.1"/>
    </source>
</evidence>
<dbReference type="AlphaFoldDB" id="A0AAV1F191"/>
<feature type="domain" description="Myb/SANT-like DNA-binding" evidence="3">
    <location>
        <begin position="23"/>
        <end position="109"/>
    </location>
</feature>
<evidence type="ECO:0000256" key="1">
    <source>
        <dbReference type="SAM" id="Coils"/>
    </source>
</evidence>
<protein>
    <submittedName>
        <fullName evidence="4">Uncharacterized protein si:dkeyp-38g8.5 isoform X1</fullName>
    </submittedName>
</protein>
<evidence type="ECO:0000259" key="3">
    <source>
        <dbReference type="Pfam" id="PF13837"/>
    </source>
</evidence>
<accession>A0AAV1F191</accession>
<keyword evidence="5" id="KW-1185">Reference proteome</keyword>
<evidence type="ECO:0000256" key="2">
    <source>
        <dbReference type="SAM" id="MobiDB-lite"/>
    </source>
</evidence>
<feature type="coiled-coil region" evidence="1">
    <location>
        <begin position="213"/>
        <end position="275"/>
    </location>
</feature>
<keyword evidence="1" id="KW-0175">Coiled coil</keyword>